<gene>
    <name evidence="1" type="ORF">AM402_11420</name>
</gene>
<name>A0AAN1EVI5_PROMI</name>
<reference evidence="1 2" key="1">
    <citation type="submission" date="2017-05" db="EMBL/GenBank/DDBJ databases">
        <title>Whole genome sequencing of Proteus mirabilis AR_0155.</title>
        <authorList>
            <person name="Conlan S."/>
            <person name="Thomas P.J."/>
            <person name="Mullikin J."/>
            <person name="Frank K.M."/>
            <person name="Segre J.A."/>
        </authorList>
    </citation>
    <scope>NUCLEOTIDE SEQUENCE [LARGE SCALE GENOMIC DNA]</scope>
    <source>
        <strain evidence="1 2">AR_0155</strain>
    </source>
</reference>
<dbReference type="EMBL" id="CP021694">
    <property type="protein sequence ID" value="ARX34723.1"/>
    <property type="molecule type" value="Genomic_DNA"/>
</dbReference>
<sequence>MTIDDFHCGKQPMPKLFRVVRVKFDSLVPNGPNDEYWVTTIRYVRRVRRADGWRWQLVRTHHKGLDRWDPCLELDREGLNDINHVYGLIK</sequence>
<evidence type="ECO:0000313" key="1">
    <source>
        <dbReference type="EMBL" id="ARX34723.1"/>
    </source>
</evidence>
<organism evidence="1 2">
    <name type="scientific">Proteus mirabilis</name>
    <dbReference type="NCBI Taxonomy" id="584"/>
    <lineage>
        <taxon>Bacteria</taxon>
        <taxon>Pseudomonadati</taxon>
        <taxon>Pseudomonadota</taxon>
        <taxon>Gammaproteobacteria</taxon>
        <taxon>Enterobacterales</taxon>
        <taxon>Morganellaceae</taxon>
        <taxon>Proteus</taxon>
    </lineage>
</organism>
<evidence type="ECO:0000313" key="2">
    <source>
        <dbReference type="Proteomes" id="UP000195540"/>
    </source>
</evidence>
<proteinExistence type="predicted"/>
<dbReference type="Proteomes" id="UP000195540">
    <property type="component" value="Chromosome"/>
</dbReference>
<accession>A0AAN1EVI5</accession>
<dbReference type="AlphaFoldDB" id="A0AAN1EVI5"/>
<protein>
    <submittedName>
        <fullName evidence="1">Uncharacterized protein</fullName>
    </submittedName>
</protein>